<name>M2NCX4_BAUPA</name>
<dbReference type="EMBL" id="KB445555">
    <property type="protein sequence ID" value="EMC96780.1"/>
    <property type="molecule type" value="Genomic_DNA"/>
</dbReference>
<reference evidence="3 4" key="1">
    <citation type="journal article" date="2012" name="PLoS Pathog.">
        <title>Diverse lifestyles and strategies of plant pathogenesis encoded in the genomes of eighteen Dothideomycetes fungi.</title>
        <authorList>
            <person name="Ohm R.A."/>
            <person name="Feau N."/>
            <person name="Henrissat B."/>
            <person name="Schoch C.L."/>
            <person name="Horwitz B.A."/>
            <person name="Barry K.W."/>
            <person name="Condon B.J."/>
            <person name="Copeland A.C."/>
            <person name="Dhillon B."/>
            <person name="Glaser F."/>
            <person name="Hesse C.N."/>
            <person name="Kosti I."/>
            <person name="LaButti K."/>
            <person name="Lindquist E.A."/>
            <person name="Lucas S."/>
            <person name="Salamov A.A."/>
            <person name="Bradshaw R.E."/>
            <person name="Ciuffetti L."/>
            <person name="Hamelin R.C."/>
            <person name="Kema G.H.J."/>
            <person name="Lawrence C."/>
            <person name="Scott J.A."/>
            <person name="Spatafora J.W."/>
            <person name="Turgeon B.G."/>
            <person name="de Wit P.J.G.M."/>
            <person name="Zhong S."/>
            <person name="Goodwin S.B."/>
            <person name="Grigoriev I.V."/>
        </authorList>
    </citation>
    <scope>NUCLEOTIDE SEQUENCE [LARGE SCALE GENOMIC DNA]</scope>
    <source>
        <strain evidence="3 4">UAMH 10762</strain>
    </source>
</reference>
<evidence type="ECO:0000256" key="1">
    <source>
        <dbReference type="SAM" id="Coils"/>
    </source>
</evidence>
<dbReference type="Proteomes" id="UP000011761">
    <property type="component" value="Unassembled WGS sequence"/>
</dbReference>
<feature type="coiled-coil region" evidence="1">
    <location>
        <begin position="312"/>
        <end position="367"/>
    </location>
</feature>
<feature type="region of interest" description="Disordered" evidence="2">
    <location>
        <begin position="86"/>
        <end position="109"/>
    </location>
</feature>
<feature type="compositionally biased region" description="Basic and acidic residues" evidence="2">
    <location>
        <begin position="280"/>
        <end position="291"/>
    </location>
</feature>
<dbReference type="OrthoDB" id="4448936at2759"/>
<dbReference type="GeneID" id="19116602"/>
<evidence type="ECO:0000313" key="4">
    <source>
        <dbReference type="Proteomes" id="UP000011761"/>
    </source>
</evidence>
<keyword evidence="4" id="KW-1185">Reference proteome</keyword>
<feature type="compositionally biased region" description="Low complexity" evidence="2">
    <location>
        <begin position="89"/>
        <end position="99"/>
    </location>
</feature>
<proteinExistence type="predicted"/>
<accession>M2NCX4</accession>
<feature type="compositionally biased region" description="Basic residues" evidence="2">
    <location>
        <begin position="39"/>
        <end position="52"/>
    </location>
</feature>
<dbReference type="RefSeq" id="XP_007676325.1">
    <property type="nucleotide sequence ID" value="XM_007678135.1"/>
</dbReference>
<dbReference type="eggNOG" id="ENOG502SVU8">
    <property type="taxonomic scope" value="Eukaryota"/>
</dbReference>
<feature type="compositionally biased region" description="Acidic residues" evidence="2">
    <location>
        <begin position="551"/>
        <end position="564"/>
    </location>
</feature>
<dbReference type="HOGENOM" id="CLU_451282_0_0_1"/>
<protein>
    <submittedName>
        <fullName evidence="3">Uncharacterized protein</fullName>
    </submittedName>
</protein>
<feature type="compositionally biased region" description="Low complexity" evidence="2">
    <location>
        <begin position="20"/>
        <end position="29"/>
    </location>
</feature>
<feature type="compositionally biased region" description="Polar residues" evidence="2">
    <location>
        <begin position="533"/>
        <end position="545"/>
    </location>
</feature>
<evidence type="ECO:0000256" key="2">
    <source>
        <dbReference type="SAM" id="MobiDB-lite"/>
    </source>
</evidence>
<feature type="region of interest" description="Disordered" evidence="2">
    <location>
        <begin position="499"/>
        <end position="579"/>
    </location>
</feature>
<feature type="region of interest" description="Disordered" evidence="2">
    <location>
        <begin position="255"/>
        <end position="305"/>
    </location>
</feature>
<dbReference type="OMA" id="QMKSMEV"/>
<evidence type="ECO:0000313" key="3">
    <source>
        <dbReference type="EMBL" id="EMC96780.1"/>
    </source>
</evidence>
<feature type="compositionally biased region" description="Low complexity" evidence="2">
    <location>
        <begin position="1"/>
        <end position="10"/>
    </location>
</feature>
<gene>
    <name evidence="3" type="ORF">BAUCODRAFT_70624</name>
</gene>
<keyword evidence="1" id="KW-0175">Coiled coil</keyword>
<feature type="compositionally biased region" description="Acidic residues" evidence="2">
    <location>
        <begin position="255"/>
        <end position="266"/>
    </location>
</feature>
<feature type="region of interest" description="Disordered" evidence="2">
    <location>
        <begin position="1"/>
        <end position="54"/>
    </location>
</feature>
<feature type="compositionally biased region" description="Polar residues" evidence="2">
    <location>
        <begin position="568"/>
        <end position="579"/>
    </location>
</feature>
<dbReference type="KEGG" id="bcom:BAUCODRAFT_70624"/>
<organism evidence="3 4">
    <name type="scientific">Baudoinia panamericana (strain UAMH 10762)</name>
    <name type="common">Angels' share fungus</name>
    <name type="synonym">Baudoinia compniacensis (strain UAMH 10762)</name>
    <dbReference type="NCBI Taxonomy" id="717646"/>
    <lineage>
        <taxon>Eukaryota</taxon>
        <taxon>Fungi</taxon>
        <taxon>Dikarya</taxon>
        <taxon>Ascomycota</taxon>
        <taxon>Pezizomycotina</taxon>
        <taxon>Dothideomycetes</taxon>
        <taxon>Dothideomycetidae</taxon>
        <taxon>Mycosphaerellales</taxon>
        <taxon>Teratosphaeriaceae</taxon>
        <taxon>Baudoinia</taxon>
    </lineage>
</organism>
<sequence>MADLTLTSSPLPSPFPSPSPSTSTSTSPSWHYPYGPSARYHKRSRPTYHTRFKSVTTIPIAPNLSTERRAERKRAQSIVATATMAPYGSLTPPLSDSSPSPHPVAPRRQQLHSYTSAPIPTMSTLPGHAPGPMTPAKPVNAFHEAHRPQDSPFSDYFTDEEARSTTFPSPSSPPFANYHHYHHHTHAPSSTMQQLLVRMSKVQAQIMRLGEEEPEFLNVVGRRMSEIEREWDDLHAQTRRPPELEDSGLFLDDETPLEEEEEEGEGQQDGYFGHGGGGGDEARPVEQKREAVEDEVSDITPENKQAEQDYQILEAQRILENVTRANEELRRRHAELVQLNDAHVLQMDDKETELETLRSENEALRSDLGFDHSELLFLKLRLKAMEVEVGGLDEVHQDECVRNAPYAAREGVMRVKTGRVLRGLEQWRSDWRDVDARLRSRRGRYGVLSAEHRDAMLKMDLEDNDEGGAESQWRVETVQEGQGRVSSITLRRFDAGDCCSPLKQQMDGTTEDSEASRRLTSNTSTPRPEPDKPSSNYVDSTTQTDPAGLRDDDDDDDGYDDDNFDCAITTSPSTPEQQLSPVIQPLMALGKTAWSELWEGLEAVAGMGDEGI</sequence>
<dbReference type="AlphaFoldDB" id="M2NCX4"/>